<dbReference type="PANTHER" id="PTHR11933:SF6">
    <property type="entry name" value="THIL AANH DOMAIN-CONTAINING PROTEIN"/>
    <property type="match status" value="1"/>
</dbReference>
<keyword evidence="1" id="KW-0547">Nucleotide-binding</keyword>
<dbReference type="AlphaFoldDB" id="A0A7M3MAH5"/>
<dbReference type="InterPro" id="IPR020536">
    <property type="entry name" value="ThiI_AANH"/>
</dbReference>
<feature type="domain" description="Thil AANH" evidence="3">
    <location>
        <begin position="7"/>
        <end position="145"/>
    </location>
</feature>
<keyword evidence="5" id="KW-0808">Transferase</keyword>
<dbReference type="GO" id="GO:0032259">
    <property type="term" value="P:methylation"/>
    <property type="evidence" value="ECO:0007669"/>
    <property type="project" value="UniProtKB-KW"/>
</dbReference>
<protein>
    <submittedName>
        <fullName evidence="5">tRNA(5-methylaminomethyl-2-thiouridylate) methyltransferase</fullName>
    </submittedName>
</protein>
<comment type="caution">
    <text evidence="5">The sequence shown here is derived from an EMBL/GenBank/DDBJ whole genome shotgun (WGS) entry which is preliminary data.</text>
</comment>
<keyword evidence="6" id="KW-1185">Reference proteome</keyword>
<dbReference type="PANTHER" id="PTHR11933">
    <property type="entry name" value="TRNA 5-METHYLAMINOMETHYL-2-THIOURIDYLATE -METHYLTRANSFERASE"/>
    <property type="match status" value="1"/>
</dbReference>
<name>A0A7M3MAH5_9BACT</name>
<gene>
    <name evidence="5" type="ORF">DPQ33_16855</name>
</gene>
<proteinExistence type="predicted"/>
<evidence type="ECO:0000256" key="2">
    <source>
        <dbReference type="ARBA" id="ARBA00022840"/>
    </source>
</evidence>
<accession>A0A7M3MAH5</accession>
<keyword evidence="5" id="KW-0489">Methyltransferase</keyword>
<dbReference type="Pfam" id="PF18297">
    <property type="entry name" value="NFACT-R_2"/>
    <property type="match status" value="1"/>
</dbReference>
<dbReference type="InterPro" id="IPR014729">
    <property type="entry name" value="Rossmann-like_a/b/a_fold"/>
</dbReference>
<evidence type="ECO:0000313" key="5">
    <source>
        <dbReference type="EMBL" id="TVM14678.1"/>
    </source>
</evidence>
<dbReference type="Gene3D" id="3.40.50.620">
    <property type="entry name" value="HUPs"/>
    <property type="match status" value="1"/>
</dbReference>
<evidence type="ECO:0000259" key="4">
    <source>
        <dbReference type="Pfam" id="PF18297"/>
    </source>
</evidence>
<dbReference type="EMBL" id="QMIE01000021">
    <property type="protein sequence ID" value="TVM14678.1"/>
    <property type="molecule type" value="Genomic_DNA"/>
</dbReference>
<sequence length="346" mass="38275">MAMQHYDVVALFSGGLDSIIAAKVVQEQGRSVKALHFTSPFFGKPHLIPKWQEMYGIDIEAVDVGEEYARLMLDPPHGFGKVLNPCVDCKILMLRRARIRMAELGARAIISGEVLGQRPMSQRRDALNIISRDAGVRDVLVRPLCAKRLPPTPPEEAGVLDRDRLLNISGRGRKEQLALAGKYKLPEIPTPAGGCMLAEVESAKRYWPVLKWGDTPSARDFELANLGRQFWKRDNWLTVGRDQADNERIESLAAPGDLLFKVKDFPGPLCLGRQWPGRAWTPEAVREAAALTARYCTKARRHGGEVAVLVASGGETAEVHVEPCEPAGWGTPEWETAKEELAATRT</sequence>
<organism evidence="5 6">
    <name type="scientific">Oceanidesulfovibrio indonesiensis</name>
    <dbReference type="NCBI Taxonomy" id="54767"/>
    <lineage>
        <taxon>Bacteria</taxon>
        <taxon>Pseudomonadati</taxon>
        <taxon>Thermodesulfobacteriota</taxon>
        <taxon>Desulfovibrionia</taxon>
        <taxon>Desulfovibrionales</taxon>
        <taxon>Desulfovibrionaceae</taxon>
        <taxon>Oceanidesulfovibrio</taxon>
    </lineage>
</organism>
<dbReference type="GO" id="GO:0008168">
    <property type="term" value="F:methyltransferase activity"/>
    <property type="evidence" value="ECO:0007669"/>
    <property type="project" value="UniProtKB-KW"/>
</dbReference>
<dbReference type="GO" id="GO:0004810">
    <property type="term" value="F:CCA tRNA nucleotidyltransferase activity"/>
    <property type="evidence" value="ECO:0007669"/>
    <property type="project" value="InterPro"/>
</dbReference>
<evidence type="ECO:0000259" key="3">
    <source>
        <dbReference type="Pfam" id="PF02568"/>
    </source>
</evidence>
<evidence type="ECO:0000313" key="6">
    <source>
        <dbReference type="Proteomes" id="UP000448292"/>
    </source>
</evidence>
<reference evidence="5 6" key="1">
    <citation type="submission" date="2018-06" db="EMBL/GenBank/DDBJ databases">
        <title>Complete genome of Desulfovibrio indonesiensis P37SLT.</title>
        <authorList>
            <person name="Crispim J.S."/>
            <person name="Vidigal P.M.P."/>
            <person name="Silva L.C.F."/>
            <person name="Laguardia C.N."/>
            <person name="Araujo L.C."/>
            <person name="Dias R.S."/>
            <person name="Sousa M.P."/>
            <person name="Paula S.O."/>
            <person name="Silva C."/>
        </authorList>
    </citation>
    <scope>NUCLEOTIDE SEQUENCE [LARGE SCALE GENOMIC DNA]</scope>
    <source>
        <strain evidence="5 6">P37SLT</strain>
    </source>
</reference>
<evidence type="ECO:0000256" key="1">
    <source>
        <dbReference type="ARBA" id="ARBA00022741"/>
    </source>
</evidence>
<feature type="domain" description="NFACT protein RNA binding" evidence="4">
    <location>
        <begin position="227"/>
        <end position="325"/>
    </location>
</feature>
<dbReference type="InterPro" id="IPR059101">
    <property type="entry name" value="NFACT-R_2"/>
</dbReference>
<dbReference type="GO" id="GO:0005524">
    <property type="term" value="F:ATP binding"/>
    <property type="evidence" value="ECO:0007669"/>
    <property type="project" value="UniProtKB-KW"/>
</dbReference>
<dbReference type="Pfam" id="PF02568">
    <property type="entry name" value="ThiI"/>
    <property type="match status" value="1"/>
</dbReference>
<dbReference type="SUPFAM" id="SSF52402">
    <property type="entry name" value="Adenine nucleotide alpha hydrolases-like"/>
    <property type="match status" value="1"/>
</dbReference>
<dbReference type="OrthoDB" id="9781887at2"/>
<keyword evidence="2" id="KW-0067">ATP-binding</keyword>
<dbReference type="Proteomes" id="UP000448292">
    <property type="component" value="Unassembled WGS sequence"/>
</dbReference>